<evidence type="ECO:0000256" key="3">
    <source>
        <dbReference type="ARBA" id="ARBA00023054"/>
    </source>
</evidence>
<keyword evidence="7" id="KW-1185">Reference proteome</keyword>
<organism evidence="6 7">
    <name type="scientific">Cloeon dipterum</name>
    <dbReference type="NCBI Taxonomy" id="197152"/>
    <lineage>
        <taxon>Eukaryota</taxon>
        <taxon>Metazoa</taxon>
        <taxon>Ecdysozoa</taxon>
        <taxon>Arthropoda</taxon>
        <taxon>Hexapoda</taxon>
        <taxon>Insecta</taxon>
        <taxon>Pterygota</taxon>
        <taxon>Palaeoptera</taxon>
        <taxon>Ephemeroptera</taxon>
        <taxon>Pisciforma</taxon>
        <taxon>Baetidae</taxon>
        <taxon>Cloeon</taxon>
    </lineage>
</organism>
<feature type="domain" description="Cytohesin Ubiquitin Protein Inducing" evidence="5">
    <location>
        <begin position="11"/>
        <end position="141"/>
    </location>
</feature>
<evidence type="ECO:0000256" key="4">
    <source>
        <dbReference type="SAM" id="MobiDB-lite"/>
    </source>
</evidence>
<keyword evidence="2" id="KW-0963">Cytoplasm</keyword>
<dbReference type="EMBL" id="CADEPI010000013">
    <property type="protein sequence ID" value="CAB3363633.1"/>
    <property type="molecule type" value="Genomic_DNA"/>
</dbReference>
<name>A0A8S1C307_9INSE</name>
<evidence type="ECO:0000256" key="1">
    <source>
        <dbReference type="ARBA" id="ARBA00004496"/>
    </source>
</evidence>
<dbReference type="AlphaFoldDB" id="A0A8S1C307"/>
<dbReference type="PANTHER" id="PTHR46079:SF2">
    <property type="entry name" value="FERM DOMAIN-CONTAINING PROTEIN"/>
    <property type="match status" value="1"/>
</dbReference>
<proteinExistence type="predicted"/>
<feature type="region of interest" description="Disordered" evidence="4">
    <location>
        <begin position="426"/>
        <end position="468"/>
    </location>
</feature>
<comment type="subcellular location">
    <subcellularLocation>
        <location evidence="1">Cytoplasm</location>
    </subcellularLocation>
</comment>
<dbReference type="Pfam" id="PF11819">
    <property type="entry name" value="CUPID"/>
    <property type="match status" value="1"/>
</dbReference>
<comment type="caution">
    <text evidence="6">The sequence shown here is derived from an EMBL/GenBank/DDBJ whole genome shotgun (WGS) entry which is preliminary data.</text>
</comment>
<feature type="compositionally biased region" description="Pro residues" evidence="4">
    <location>
        <begin position="544"/>
        <end position="554"/>
    </location>
</feature>
<evidence type="ECO:0000259" key="5">
    <source>
        <dbReference type="Pfam" id="PF11819"/>
    </source>
</evidence>
<dbReference type="OrthoDB" id="10063592at2759"/>
<evidence type="ECO:0000313" key="7">
    <source>
        <dbReference type="Proteomes" id="UP000494165"/>
    </source>
</evidence>
<evidence type="ECO:0000313" key="6">
    <source>
        <dbReference type="EMBL" id="CAB3363633.1"/>
    </source>
</evidence>
<dbReference type="GO" id="GO:0005737">
    <property type="term" value="C:cytoplasm"/>
    <property type="evidence" value="ECO:0007669"/>
    <property type="project" value="UniProtKB-SubCell"/>
</dbReference>
<dbReference type="InterPro" id="IPR021774">
    <property type="entry name" value="CUPID"/>
</dbReference>
<feature type="compositionally biased region" description="Basic and acidic residues" evidence="4">
    <location>
        <begin position="555"/>
        <end position="565"/>
    </location>
</feature>
<protein>
    <recommendedName>
        <fullName evidence="5">Cytohesin Ubiquitin Protein Inducing domain-containing protein</fullName>
    </recommendedName>
</protein>
<dbReference type="PANTHER" id="PTHR46079">
    <property type="entry name" value="FERM DOMAIN-CONTAINING PROTEIN 4"/>
    <property type="match status" value="1"/>
</dbReference>
<feature type="region of interest" description="Disordered" evidence="4">
    <location>
        <begin position="528"/>
        <end position="574"/>
    </location>
</feature>
<accession>A0A8S1C307</accession>
<feature type="region of interest" description="Disordered" evidence="4">
    <location>
        <begin position="342"/>
        <end position="392"/>
    </location>
</feature>
<feature type="region of interest" description="Disordered" evidence="4">
    <location>
        <begin position="700"/>
        <end position="729"/>
    </location>
</feature>
<feature type="compositionally biased region" description="Low complexity" evidence="4">
    <location>
        <begin position="354"/>
        <end position="369"/>
    </location>
</feature>
<gene>
    <name evidence="6" type="ORF">CLODIP_2_CD09987</name>
</gene>
<feature type="compositionally biased region" description="Low complexity" evidence="4">
    <location>
        <begin position="7"/>
        <end position="19"/>
    </location>
</feature>
<dbReference type="GO" id="GO:0090162">
    <property type="term" value="P:establishment of epithelial cell polarity"/>
    <property type="evidence" value="ECO:0007669"/>
    <property type="project" value="InterPro"/>
</dbReference>
<feature type="region of interest" description="Disordered" evidence="4">
    <location>
        <begin position="1"/>
        <end position="36"/>
    </location>
</feature>
<feature type="compositionally biased region" description="Basic residues" evidence="4">
    <location>
        <begin position="231"/>
        <end position="240"/>
    </location>
</feature>
<reference evidence="6 7" key="1">
    <citation type="submission" date="2020-04" db="EMBL/GenBank/DDBJ databases">
        <authorList>
            <person name="Alioto T."/>
            <person name="Alioto T."/>
            <person name="Gomez Garrido J."/>
        </authorList>
    </citation>
    <scope>NUCLEOTIDE SEQUENCE [LARGE SCALE GENOMIC DNA]</scope>
</reference>
<dbReference type="InterPro" id="IPR047176">
    <property type="entry name" value="FRMD4A/B"/>
</dbReference>
<evidence type="ECO:0000256" key="2">
    <source>
        <dbReference type="ARBA" id="ARBA00022490"/>
    </source>
</evidence>
<sequence length="764" mass="85439">MMHHPISQVSLSSTSSVLSAEKSAQQLQQEKAERDERYAVLTARKEALDKKIREKNDELKRLCVQEAELTGQLPLETPLEPGETPPHFRRRVGTAFTIPEGLIDKLKSDEEQTLAALEVEYKILSQITCAAMRMASDVSLKRSLRRQRRLEYQQHSKRLTDLEMRLNEARKNQKHRKKPRPISDTVGMEGSAADKEPSEGGFGGTNLTKSVRSYSASDRPPSSSSSSLSHQQHHHHHHNHLHDSTKQHHYLKSGSPDFRSHRQHLQRLSSGGYINSHHQHAICQRNSPTNHYQTLTGTPSELDQLSRHDTAFLVSHNNFSPFMPLDSSYKYLHSHTARPAASQNFLDENDPLDVSPVRRPSLESRSSSRWKPNRCGSLDRKKKMAKSSPNLDTDSLEVMLPEDVVDRPNLVMTSTRPKALKRAVTKQLQAHDHHPHLPPPVHQRQKSVKETWTPPPQPRLKERTPPAAEALLPGQTYPETGYGHVAVERARAASGSLIRTQSLGAVSNASSSRSADSRSIKDMYPATSYTQQQQQLPPPKRHQQPPPPPPPPERPPSRRPLEAAKESTGLSGSFSSLHLSHETAAASPMGSVCSGGSSDLRKGVEGQEAFETVVPFESPKNHMVIQAGMWQPYREESKPFEMSDFYKYSTKFRKAKPANDKQQPLHLRLEEEATVSLPKMLPSPTPSMSPQQKGVYQPLQPMTCQPVDPNKALSPELPAKQSKVMSPNLSLNMSNGESLADAFSTEMLAWYQDKSSVPRSATLV</sequence>
<feature type="compositionally biased region" description="Low complexity" evidence="4">
    <location>
        <begin position="212"/>
        <end position="230"/>
    </location>
</feature>
<keyword evidence="3" id="KW-0175">Coiled coil</keyword>
<feature type="region of interest" description="Disordered" evidence="4">
    <location>
        <begin position="169"/>
        <end position="258"/>
    </location>
</feature>
<dbReference type="Proteomes" id="UP000494165">
    <property type="component" value="Unassembled WGS sequence"/>
</dbReference>